<dbReference type="InterPro" id="IPR015424">
    <property type="entry name" value="PyrdxlP-dep_Trfase"/>
</dbReference>
<dbReference type="PANTHER" id="PTHR43586">
    <property type="entry name" value="CYSTEINE DESULFURASE"/>
    <property type="match status" value="1"/>
</dbReference>
<evidence type="ECO:0000313" key="4">
    <source>
        <dbReference type="Proteomes" id="UP000235994"/>
    </source>
</evidence>
<dbReference type="Gene3D" id="3.40.640.10">
    <property type="entry name" value="Type I PLP-dependent aspartate aminotransferase-like (Major domain)"/>
    <property type="match status" value="1"/>
</dbReference>
<dbReference type="GO" id="GO:0008483">
    <property type="term" value="F:transaminase activity"/>
    <property type="evidence" value="ECO:0007669"/>
    <property type="project" value="UniProtKB-KW"/>
</dbReference>
<dbReference type="InterPro" id="IPR015422">
    <property type="entry name" value="PyrdxlP-dep_Trfase_small"/>
</dbReference>
<keyword evidence="3" id="KW-0808">Transferase</keyword>
<dbReference type="EMBL" id="POQS01000001">
    <property type="protein sequence ID" value="PND35556.1"/>
    <property type="molecule type" value="Genomic_DNA"/>
</dbReference>
<dbReference type="SUPFAM" id="SSF53383">
    <property type="entry name" value="PLP-dependent transferases"/>
    <property type="match status" value="1"/>
</dbReference>
<keyword evidence="3" id="KW-0032">Aminotransferase</keyword>
<organism evidence="3 4">
    <name type="scientific">Achromobacter pulmonis</name>
    <dbReference type="NCBI Taxonomy" id="1389932"/>
    <lineage>
        <taxon>Bacteria</taxon>
        <taxon>Pseudomonadati</taxon>
        <taxon>Pseudomonadota</taxon>
        <taxon>Betaproteobacteria</taxon>
        <taxon>Burkholderiales</taxon>
        <taxon>Alcaligenaceae</taxon>
        <taxon>Achromobacter</taxon>
    </lineage>
</organism>
<sequence>MSDFHASTEVRRDFPVSARMLYLDTAHQSPLAASVRRALERFYQEASESGGPKPVWLERVERVRARVAAFLGAQARELAFTKNTSEGLNIAANAIDFAPGDNVVLIEGDHPNNAYAWLNLKRRGVEVRFVRLPGGVADAALFAPRVDARTRAISLSHVTFHAGQRHDVADIGRLCRQRGIYLVVDAMQSVGVLPIDVKAMGISMLAAGCHKGLLVPQGLGLLYVDAALTELQPVYLATAGLARPPADLIANPDDLALREDAGRFEIGNYNLPDIHALDAALDLIESVGVAAIERHVLALGDRLIERMDALGVGLVGPRERARRAHIYVLDLPPGEWIGFLAQQGVRVSPERDGVRVSFGLFNTPEDVDRVAGIIAAGLQAPVSA</sequence>
<keyword evidence="4" id="KW-1185">Reference proteome</keyword>
<keyword evidence="1" id="KW-0663">Pyridoxal phosphate</keyword>
<name>A0A2N8KQ28_9BURK</name>
<gene>
    <name evidence="3" type="ORF">C1I89_04120</name>
</gene>
<reference evidence="3 4" key="1">
    <citation type="submission" date="2018-01" db="EMBL/GenBank/DDBJ databases">
        <title>The draft genome of an aniline degradation strain ANB-1.</title>
        <authorList>
            <person name="Zhang L."/>
            <person name="Jiang J."/>
        </authorList>
    </citation>
    <scope>NUCLEOTIDE SEQUENCE [LARGE SCALE GENOMIC DNA]</scope>
    <source>
        <strain evidence="3 4">ANB-1</strain>
    </source>
</reference>
<evidence type="ECO:0000256" key="1">
    <source>
        <dbReference type="ARBA" id="ARBA00022898"/>
    </source>
</evidence>
<comment type="caution">
    <text evidence="3">The sequence shown here is derived from an EMBL/GenBank/DDBJ whole genome shotgun (WGS) entry which is preliminary data.</text>
</comment>
<dbReference type="PANTHER" id="PTHR43586:SF15">
    <property type="entry name" value="BLR3095 PROTEIN"/>
    <property type="match status" value="1"/>
</dbReference>
<dbReference type="InterPro" id="IPR015421">
    <property type="entry name" value="PyrdxlP-dep_Trfase_major"/>
</dbReference>
<proteinExistence type="predicted"/>
<dbReference type="RefSeq" id="WP_102771488.1">
    <property type="nucleotide sequence ID" value="NZ_POQS01000001.1"/>
</dbReference>
<feature type="domain" description="Aminotransferase class V" evidence="2">
    <location>
        <begin position="22"/>
        <end position="370"/>
    </location>
</feature>
<evidence type="ECO:0000313" key="3">
    <source>
        <dbReference type="EMBL" id="PND35556.1"/>
    </source>
</evidence>
<protein>
    <submittedName>
        <fullName evidence="3">Aminotransferase</fullName>
    </submittedName>
</protein>
<dbReference type="InterPro" id="IPR000192">
    <property type="entry name" value="Aminotrans_V_dom"/>
</dbReference>
<dbReference type="Gene3D" id="3.90.1150.10">
    <property type="entry name" value="Aspartate Aminotransferase, domain 1"/>
    <property type="match status" value="1"/>
</dbReference>
<evidence type="ECO:0000259" key="2">
    <source>
        <dbReference type="Pfam" id="PF00266"/>
    </source>
</evidence>
<dbReference type="AlphaFoldDB" id="A0A2N8KQ28"/>
<accession>A0A2N8KQ28</accession>
<dbReference type="Proteomes" id="UP000235994">
    <property type="component" value="Unassembled WGS sequence"/>
</dbReference>
<dbReference type="Pfam" id="PF00266">
    <property type="entry name" value="Aminotran_5"/>
    <property type="match status" value="1"/>
</dbReference>